<dbReference type="CDD" id="cd06257">
    <property type="entry name" value="DnaJ"/>
    <property type="match status" value="1"/>
</dbReference>
<dbReference type="SMART" id="SM00271">
    <property type="entry name" value="DnaJ"/>
    <property type="match status" value="1"/>
</dbReference>
<reference evidence="6 7" key="1">
    <citation type="submission" date="2020-08" db="EMBL/GenBank/DDBJ databases">
        <title>Bridging the membrane lipid divide: bacteria of the FCB group superphylum have the potential to synthesize archaeal ether lipids.</title>
        <authorList>
            <person name="Villanueva L."/>
            <person name="Von Meijenfeldt F.A.B."/>
            <person name="Westbye A.B."/>
            <person name="Yadav S."/>
            <person name="Hopmans E.C."/>
            <person name="Dutilh B.E."/>
            <person name="Sinninghe Damste J.S."/>
        </authorList>
    </citation>
    <scope>NUCLEOTIDE SEQUENCE [LARGE SCALE GENOMIC DNA]</scope>
    <source>
        <strain evidence="6">NIOZ-UU100</strain>
    </source>
</reference>
<dbReference type="AlphaFoldDB" id="A0A8J6NWT5"/>
<organism evidence="6 7">
    <name type="scientific">Candidatus Thiopontia autotrophica</name>
    <dbReference type="NCBI Taxonomy" id="2841688"/>
    <lineage>
        <taxon>Bacteria</taxon>
        <taxon>Pseudomonadati</taxon>
        <taxon>Pseudomonadota</taxon>
        <taxon>Gammaproteobacteria</taxon>
        <taxon>Candidatus Thiopontia</taxon>
    </lineage>
</organism>
<gene>
    <name evidence="4 6" type="primary">hscB</name>
    <name evidence="6" type="ORF">H8D24_04060</name>
</gene>
<keyword evidence="2 4" id="KW-0143">Chaperone</keyword>
<evidence type="ECO:0000256" key="3">
    <source>
        <dbReference type="ARBA" id="ARBA00025596"/>
    </source>
</evidence>
<dbReference type="InterPro" id="IPR036869">
    <property type="entry name" value="J_dom_sf"/>
</dbReference>
<dbReference type="SUPFAM" id="SSF46565">
    <property type="entry name" value="Chaperone J-domain"/>
    <property type="match status" value="1"/>
</dbReference>
<dbReference type="Gene3D" id="1.10.287.110">
    <property type="entry name" value="DnaJ domain"/>
    <property type="match status" value="1"/>
</dbReference>
<dbReference type="GO" id="GO:0051087">
    <property type="term" value="F:protein-folding chaperone binding"/>
    <property type="evidence" value="ECO:0007669"/>
    <property type="project" value="InterPro"/>
</dbReference>
<comment type="function">
    <text evidence="3 4">Co-chaperone involved in the maturation of iron-sulfur cluster-containing proteins. Seems to help targeting proteins to be folded toward HscA.</text>
</comment>
<accession>A0A8J6NWT5</accession>
<evidence type="ECO:0000313" key="7">
    <source>
        <dbReference type="Proteomes" id="UP000654401"/>
    </source>
</evidence>
<dbReference type="PANTHER" id="PTHR14021:SF15">
    <property type="entry name" value="IRON-SULFUR CLUSTER CO-CHAPERONE PROTEIN HSCB"/>
    <property type="match status" value="1"/>
</dbReference>
<dbReference type="Proteomes" id="UP000654401">
    <property type="component" value="Unassembled WGS sequence"/>
</dbReference>
<evidence type="ECO:0000259" key="5">
    <source>
        <dbReference type="PROSITE" id="PS50076"/>
    </source>
</evidence>
<dbReference type="GO" id="GO:0051259">
    <property type="term" value="P:protein complex oligomerization"/>
    <property type="evidence" value="ECO:0007669"/>
    <property type="project" value="InterPro"/>
</dbReference>
<comment type="caution">
    <text evidence="6">The sequence shown here is derived from an EMBL/GenBank/DDBJ whole genome shotgun (WGS) entry which is preliminary data.</text>
</comment>
<sequence length="176" mass="20856">MSLMDLTTNYFELFGIPVSYSVDKGRLAESYRELQQLFHPDRFASSSAQERRLSLQMASRINEGNRVLRDPIERARYLLELNEVDLGTDGETLRDNQFLLEQMELREELDEIQHGSDPGSALDRFVMQMDERIREQGEQFTRQWESSHEEARQTIQRMQFFSRLYHQAETMLDDLI</sequence>
<dbReference type="GO" id="GO:0044571">
    <property type="term" value="P:[2Fe-2S] cluster assembly"/>
    <property type="evidence" value="ECO:0007669"/>
    <property type="project" value="InterPro"/>
</dbReference>
<comment type="subunit">
    <text evidence="4">Interacts with HscA and stimulates its ATPase activity.</text>
</comment>
<name>A0A8J6NWT5_9GAMM</name>
<proteinExistence type="inferred from homology"/>
<dbReference type="HAMAP" id="MF_00682">
    <property type="entry name" value="HscB"/>
    <property type="match status" value="1"/>
</dbReference>
<dbReference type="PROSITE" id="PS50076">
    <property type="entry name" value="DNAJ_2"/>
    <property type="match status" value="1"/>
</dbReference>
<evidence type="ECO:0000256" key="1">
    <source>
        <dbReference type="ARBA" id="ARBA00010476"/>
    </source>
</evidence>
<evidence type="ECO:0000256" key="4">
    <source>
        <dbReference type="HAMAP-Rule" id="MF_00682"/>
    </source>
</evidence>
<protein>
    <recommendedName>
        <fullName evidence="4">Co-chaperone protein HscB homolog</fullName>
    </recommendedName>
</protein>
<evidence type="ECO:0000313" key="6">
    <source>
        <dbReference type="EMBL" id="MBC8519566.1"/>
    </source>
</evidence>
<dbReference type="InterPro" id="IPR009073">
    <property type="entry name" value="HscB_oligo_C"/>
</dbReference>
<dbReference type="InterPro" id="IPR004640">
    <property type="entry name" value="HscB"/>
</dbReference>
<evidence type="ECO:0000256" key="2">
    <source>
        <dbReference type="ARBA" id="ARBA00023186"/>
    </source>
</evidence>
<dbReference type="PANTHER" id="PTHR14021">
    <property type="entry name" value="IRON-SULFUR CLUSTER CO-CHAPERONE PROTEIN HSCB"/>
    <property type="match status" value="1"/>
</dbReference>
<feature type="domain" description="J" evidence="5">
    <location>
        <begin position="9"/>
        <end position="81"/>
    </location>
</feature>
<comment type="similarity">
    <text evidence="1 4">Belongs to the HscB family.</text>
</comment>
<dbReference type="GO" id="GO:0006457">
    <property type="term" value="P:protein folding"/>
    <property type="evidence" value="ECO:0007669"/>
    <property type="project" value="UniProtKB-UniRule"/>
</dbReference>
<dbReference type="SUPFAM" id="SSF47144">
    <property type="entry name" value="HSC20 (HSCB), C-terminal oligomerisation domain"/>
    <property type="match status" value="1"/>
</dbReference>
<dbReference type="InterPro" id="IPR001623">
    <property type="entry name" value="DnaJ_domain"/>
</dbReference>
<dbReference type="InterPro" id="IPR036386">
    <property type="entry name" value="HscB_C_sf"/>
</dbReference>
<dbReference type="EMBL" id="JACNFK010000024">
    <property type="protein sequence ID" value="MBC8519566.1"/>
    <property type="molecule type" value="Genomic_DNA"/>
</dbReference>
<dbReference type="NCBIfam" id="TIGR00714">
    <property type="entry name" value="hscB"/>
    <property type="match status" value="1"/>
</dbReference>
<dbReference type="Pfam" id="PF07743">
    <property type="entry name" value="HSCB_C"/>
    <property type="match status" value="1"/>
</dbReference>
<dbReference type="GO" id="GO:0001671">
    <property type="term" value="F:ATPase activator activity"/>
    <property type="evidence" value="ECO:0007669"/>
    <property type="project" value="InterPro"/>
</dbReference>
<dbReference type="Gene3D" id="1.20.1280.20">
    <property type="entry name" value="HscB, C-terminal domain"/>
    <property type="match status" value="1"/>
</dbReference>